<evidence type="ECO:0000256" key="1">
    <source>
        <dbReference type="ARBA" id="ARBA00006484"/>
    </source>
</evidence>
<keyword evidence="3" id="KW-0560">Oxidoreductase</keyword>
<evidence type="ECO:0000256" key="2">
    <source>
        <dbReference type="ARBA" id="ARBA00022857"/>
    </source>
</evidence>
<dbReference type="EMBL" id="CM007648">
    <property type="protein sequence ID" value="ONM15502.1"/>
    <property type="molecule type" value="Genomic_DNA"/>
</dbReference>
<dbReference type="InParanoid" id="A0A1D6E4S9"/>
<evidence type="ECO:0000256" key="3">
    <source>
        <dbReference type="ARBA" id="ARBA00023002"/>
    </source>
</evidence>
<dbReference type="FunFam" id="3.40.50.720:FF:002178">
    <property type="entry name" value="(+)-neomenthol dehydrogenase"/>
    <property type="match status" value="1"/>
</dbReference>
<evidence type="ECO:0000313" key="4">
    <source>
        <dbReference type="EMBL" id="ONM15502.1"/>
    </source>
</evidence>
<sequence length="58" mass="6681">MERLQWLVQHSTESYEEARECLKINYFGTKYVTEALLPILISSSDGRLINVSSNYGLL</sequence>
<proteinExistence type="inferred from homology"/>
<dbReference type="eggNOG" id="KOG1208">
    <property type="taxonomic scope" value="Eukaryota"/>
</dbReference>
<feature type="non-terminal residue" evidence="4">
    <location>
        <position position="58"/>
    </location>
</feature>
<keyword evidence="2" id="KW-0521">NADP</keyword>
<dbReference type="InterPro" id="IPR036291">
    <property type="entry name" value="NAD(P)-bd_dom_sf"/>
</dbReference>
<organism evidence="4">
    <name type="scientific">Zea mays</name>
    <name type="common">Maize</name>
    <dbReference type="NCBI Taxonomy" id="4577"/>
    <lineage>
        <taxon>Eukaryota</taxon>
        <taxon>Viridiplantae</taxon>
        <taxon>Streptophyta</taxon>
        <taxon>Embryophyta</taxon>
        <taxon>Tracheophyta</taxon>
        <taxon>Spermatophyta</taxon>
        <taxon>Magnoliopsida</taxon>
        <taxon>Liliopsida</taxon>
        <taxon>Poales</taxon>
        <taxon>Poaceae</taxon>
        <taxon>PACMAD clade</taxon>
        <taxon>Panicoideae</taxon>
        <taxon>Andropogonodae</taxon>
        <taxon>Andropogoneae</taxon>
        <taxon>Tripsacinae</taxon>
        <taxon>Zea</taxon>
    </lineage>
</organism>
<reference evidence="4" key="1">
    <citation type="submission" date="2015-12" db="EMBL/GenBank/DDBJ databases">
        <title>Update maize B73 reference genome by single molecule sequencing technologies.</title>
        <authorList>
            <consortium name="Maize Genome Sequencing Project"/>
            <person name="Ware D."/>
        </authorList>
    </citation>
    <scope>NUCLEOTIDE SEQUENCE [LARGE SCALE GENOMIC DNA]</scope>
    <source>
        <tissue evidence="4">Seedling</tissue>
    </source>
</reference>
<gene>
    <name evidence="4" type="ORF">ZEAMMB73_Zm00001d002845</name>
</gene>
<dbReference type="STRING" id="4577.A0A1D6E4S9"/>
<dbReference type="Pfam" id="PF00106">
    <property type="entry name" value="adh_short"/>
    <property type="match status" value="1"/>
</dbReference>
<comment type="similarity">
    <text evidence="1">Belongs to the short-chain dehydrogenases/reductases (SDR) family.</text>
</comment>
<dbReference type="GO" id="GO:0016491">
    <property type="term" value="F:oxidoreductase activity"/>
    <property type="evidence" value="ECO:0007669"/>
    <property type="project" value="UniProtKB-KW"/>
</dbReference>
<name>A0A1D6E4S9_MAIZE</name>
<dbReference type="SMR" id="A0A1D6E4S9"/>
<dbReference type="PANTHER" id="PTHR43490">
    <property type="entry name" value="(+)-NEOMENTHOL DEHYDROGENASE"/>
    <property type="match status" value="1"/>
</dbReference>
<dbReference type="AlphaFoldDB" id="A0A1D6E4S9"/>
<dbReference type="SUPFAM" id="SSF51735">
    <property type="entry name" value="NAD(P)-binding Rossmann-fold domains"/>
    <property type="match status" value="1"/>
</dbReference>
<dbReference type="PANTHER" id="PTHR43490:SF92">
    <property type="entry name" value="SHORT-CHAIN DEHYDROGENASE_REDUCTASE"/>
    <property type="match status" value="1"/>
</dbReference>
<dbReference type="PaxDb" id="4577-GRMZM2G453311_P01"/>
<protein>
    <submittedName>
        <fullName evidence="4">(+)-neomenthol dehydrogenase</fullName>
    </submittedName>
</protein>
<accession>A0A1D6E4S9</accession>
<dbReference type="InterPro" id="IPR002347">
    <property type="entry name" value="SDR_fam"/>
</dbReference>
<dbReference type="Gene3D" id="3.40.50.720">
    <property type="entry name" value="NAD(P)-binding Rossmann-like Domain"/>
    <property type="match status" value="1"/>
</dbReference>